<keyword evidence="3" id="KW-1185">Reference proteome</keyword>
<dbReference type="RefSeq" id="XP_062704850.1">
    <property type="nucleotide sequence ID" value="XM_062848866.1"/>
</dbReference>
<protein>
    <recommendedName>
        <fullName evidence="4">Secreted protein</fullName>
    </recommendedName>
</protein>
<dbReference type="GeneID" id="115270097"/>
<name>A0ABM1YVK6_AEDAL</name>
<dbReference type="Proteomes" id="UP000069940">
    <property type="component" value="Unassembled WGS sequence"/>
</dbReference>
<evidence type="ECO:0000256" key="1">
    <source>
        <dbReference type="SAM" id="MobiDB-lite"/>
    </source>
</evidence>
<evidence type="ECO:0000313" key="2">
    <source>
        <dbReference type="EnsemblMetazoa" id="AALFPA23_012522.P17961"/>
    </source>
</evidence>
<accession>A0ABM1YVK6</accession>
<reference evidence="3" key="1">
    <citation type="journal article" date="2015" name="Proc. Natl. Acad. Sci. U.S.A.">
        <title>Genome sequence of the Asian Tiger mosquito, Aedes albopictus, reveals insights into its biology, genetics, and evolution.</title>
        <authorList>
            <person name="Chen X.G."/>
            <person name="Jiang X."/>
            <person name="Gu J."/>
            <person name="Xu M."/>
            <person name="Wu Y."/>
            <person name="Deng Y."/>
            <person name="Zhang C."/>
            <person name="Bonizzoni M."/>
            <person name="Dermauw W."/>
            <person name="Vontas J."/>
            <person name="Armbruster P."/>
            <person name="Huang X."/>
            <person name="Yang Y."/>
            <person name="Zhang H."/>
            <person name="He W."/>
            <person name="Peng H."/>
            <person name="Liu Y."/>
            <person name="Wu K."/>
            <person name="Chen J."/>
            <person name="Lirakis M."/>
            <person name="Topalis P."/>
            <person name="Van Leeuwen T."/>
            <person name="Hall A.B."/>
            <person name="Jiang X."/>
            <person name="Thorpe C."/>
            <person name="Mueller R.L."/>
            <person name="Sun C."/>
            <person name="Waterhouse R.M."/>
            <person name="Yan G."/>
            <person name="Tu Z.J."/>
            <person name="Fang X."/>
            <person name="James A.A."/>
        </authorList>
    </citation>
    <scope>NUCLEOTIDE SEQUENCE [LARGE SCALE GENOMIC DNA]</scope>
    <source>
        <strain evidence="3">Foshan</strain>
    </source>
</reference>
<evidence type="ECO:0008006" key="4">
    <source>
        <dbReference type="Google" id="ProtNLM"/>
    </source>
</evidence>
<evidence type="ECO:0000313" key="3">
    <source>
        <dbReference type="Proteomes" id="UP000069940"/>
    </source>
</evidence>
<organism evidence="2 3">
    <name type="scientific">Aedes albopictus</name>
    <name type="common">Asian tiger mosquito</name>
    <name type="synonym">Stegomyia albopicta</name>
    <dbReference type="NCBI Taxonomy" id="7160"/>
    <lineage>
        <taxon>Eukaryota</taxon>
        <taxon>Metazoa</taxon>
        <taxon>Ecdysozoa</taxon>
        <taxon>Arthropoda</taxon>
        <taxon>Hexapoda</taxon>
        <taxon>Insecta</taxon>
        <taxon>Pterygota</taxon>
        <taxon>Neoptera</taxon>
        <taxon>Endopterygota</taxon>
        <taxon>Diptera</taxon>
        <taxon>Nematocera</taxon>
        <taxon>Culicoidea</taxon>
        <taxon>Culicidae</taxon>
        <taxon>Culicinae</taxon>
        <taxon>Aedini</taxon>
        <taxon>Aedes</taxon>
        <taxon>Stegomyia</taxon>
    </lineage>
</organism>
<dbReference type="GeneID" id="134287196"/>
<proteinExistence type="predicted"/>
<dbReference type="EnsemblMetazoa" id="AALFPA23_012522.R17961">
    <property type="protein sequence ID" value="AALFPA23_012522.P17961"/>
    <property type="gene ID" value="AALFPA23_012522"/>
</dbReference>
<dbReference type="RefSeq" id="XP_062704851.1">
    <property type="nucleotide sequence ID" value="XM_062848867.1"/>
</dbReference>
<reference evidence="2" key="2">
    <citation type="submission" date="2025-05" db="UniProtKB">
        <authorList>
            <consortium name="EnsemblMetazoa"/>
        </authorList>
    </citation>
    <scope>IDENTIFICATION</scope>
    <source>
        <strain evidence="2">Foshan</strain>
    </source>
</reference>
<sequence length="139" mass="15413">MQKGLTPHLTTQEERVSHHPVRGSGSARLTAHDGVVSESGPSHTHREFTEENGCPGSDLNKDRTICTHWRTGNPHRFEALIPWPARIRRNAPALGHSTESIGSPCYPCAVPNASLQLNRLEKRPFIESKSNCCNKTIWG</sequence>
<dbReference type="EnsemblMetazoa" id="AALFPA23_025168.R37511">
    <property type="protein sequence ID" value="AALFPA23_025168.P37511"/>
    <property type="gene ID" value="AALFPA23_025168"/>
</dbReference>
<feature type="region of interest" description="Disordered" evidence="1">
    <location>
        <begin position="1"/>
        <end position="60"/>
    </location>
</feature>